<comment type="caution">
    <text evidence="2">The sequence shown here is derived from an EMBL/GenBank/DDBJ whole genome shotgun (WGS) entry which is preliminary data.</text>
</comment>
<evidence type="ECO:0000313" key="3">
    <source>
        <dbReference type="Proteomes" id="UP000306985"/>
    </source>
</evidence>
<keyword evidence="3" id="KW-1185">Reference proteome</keyword>
<dbReference type="Proteomes" id="UP000306985">
    <property type="component" value="Unassembled WGS sequence"/>
</dbReference>
<organism evidence="2 3">
    <name type="scientific">Nakamurella flava</name>
    <dbReference type="NCBI Taxonomy" id="2576308"/>
    <lineage>
        <taxon>Bacteria</taxon>
        <taxon>Bacillati</taxon>
        <taxon>Actinomycetota</taxon>
        <taxon>Actinomycetes</taxon>
        <taxon>Nakamurellales</taxon>
        <taxon>Nakamurellaceae</taxon>
        <taxon>Nakamurella</taxon>
    </lineage>
</organism>
<evidence type="ECO:0000259" key="1">
    <source>
        <dbReference type="Pfam" id="PF14300"/>
    </source>
</evidence>
<dbReference type="RefSeq" id="WP_137448215.1">
    <property type="nucleotide sequence ID" value="NZ_SZZH01000001.1"/>
</dbReference>
<dbReference type="InterPro" id="IPR025402">
    <property type="entry name" value="DMP19_C"/>
</dbReference>
<dbReference type="OrthoDB" id="5191180at2"/>
<proteinExistence type="predicted"/>
<reference evidence="2 3" key="1">
    <citation type="submission" date="2019-05" db="EMBL/GenBank/DDBJ databases">
        <title>Nakamurella sp. N5BH11, whole genome shotgun sequence.</title>
        <authorList>
            <person name="Tuo L."/>
        </authorList>
    </citation>
    <scope>NUCLEOTIDE SEQUENCE [LARGE SCALE GENOMIC DNA]</scope>
    <source>
        <strain evidence="2 3">N5BH11</strain>
    </source>
</reference>
<evidence type="ECO:0000313" key="2">
    <source>
        <dbReference type="EMBL" id="TKV60912.1"/>
    </source>
</evidence>
<dbReference type="EMBL" id="SZZH01000001">
    <property type="protein sequence ID" value="TKV60912.1"/>
    <property type="molecule type" value="Genomic_DNA"/>
</dbReference>
<dbReference type="AlphaFoldDB" id="A0A4U6QL91"/>
<sequence>MDDAIAGFRRLELHDVADLVTRARDAYARFRPTGYEELSPSDAALWDELDEEFFAVADDARLEQAITEHLPSITGQRHRT</sequence>
<accession>A0A4U6QL91</accession>
<gene>
    <name evidence="2" type="ORF">FDO65_04425</name>
</gene>
<protein>
    <recommendedName>
        <fullName evidence="1">DNA mimic protein DMP19 C-terminal domain-containing protein</fullName>
    </recommendedName>
</protein>
<dbReference type="Pfam" id="PF14300">
    <property type="entry name" value="DMP19"/>
    <property type="match status" value="1"/>
</dbReference>
<feature type="domain" description="DNA mimic protein DMP19 C-terminal" evidence="1">
    <location>
        <begin position="2"/>
        <end position="69"/>
    </location>
</feature>
<name>A0A4U6QL91_9ACTN</name>